<evidence type="ECO:0000313" key="3">
    <source>
        <dbReference type="EMBL" id="GMI46098.1"/>
    </source>
</evidence>
<gene>
    <name evidence="3" type="ORF">TrCOL_g7914</name>
</gene>
<organism evidence="3 4">
    <name type="scientific">Triparma columacea</name>
    <dbReference type="NCBI Taxonomy" id="722753"/>
    <lineage>
        <taxon>Eukaryota</taxon>
        <taxon>Sar</taxon>
        <taxon>Stramenopiles</taxon>
        <taxon>Ochrophyta</taxon>
        <taxon>Bolidophyceae</taxon>
        <taxon>Parmales</taxon>
        <taxon>Triparmaceae</taxon>
        <taxon>Triparma</taxon>
    </lineage>
</organism>
<dbReference type="SUPFAM" id="SSF48371">
    <property type="entry name" value="ARM repeat"/>
    <property type="match status" value="1"/>
</dbReference>
<feature type="region of interest" description="Disordered" evidence="1">
    <location>
        <begin position="1271"/>
        <end position="1293"/>
    </location>
</feature>
<dbReference type="Gene3D" id="1.25.10.10">
    <property type="entry name" value="Leucine-rich Repeat Variant"/>
    <property type="match status" value="4"/>
</dbReference>
<dbReference type="OrthoDB" id="63891at2759"/>
<protein>
    <recommendedName>
        <fullName evidence="2">TOG domain-containing protein</fullName>
    </recommendedName>
</protein>
<dbReference type="PANTHER" id="PTHR21567">
    <property type="entry name" value="CLASP"/>
    <property type="match status" value="1"/>
</dbReference>
<dbReference type="PANTHER" id="PTHR21567:SF87">
    <property type="entry name" value="CRESCERIN-LIKE PROTEIN CHE-12"/>
    <property type="match status" value="1"/>
</dbReference>
<dbReference type="Proteomes" id="UP001165065">
    <property type="component" value="Unassembled WGS sequence"/>
</dbReference>
<evidence type="ECO:0000256" key="1">
    <source>
        <dbReference type="SAM" id="MobiDB-lite"/>
    </source>
</evidence>
<feature type="compositionally biased region" description="Basic and acidic residues" evidence="1">
    <location>
        <begin position="719"/>
        <end position="730"/>
    </location>
</feature>
<feature type="compositionally biased region" description="Basic and acidic residues" evidence="1">
    <location>
        <begin position="767"/>
        <end position="777"/>
    </location>
</feature>
<dbReference type="GO" id="GO:0008017">
    <property type="term" value="F:microtubule binding"/>
    <property type="evidence" value="ECO:0007669"/>
    <property type="project" value="TreeGrafter"/>
</dbReference>
<dbReference type="InterPro" id="IPR034085">
    <property type="entry name" value="TOG"/>
</dbReference>
<dbReference type="Pfam" id="PF12348">
    <property type="entry name" value="CLASP_N"/>
    <property type="match status" value="1"/>
</dbReference>
<proteinExistence type="predicted"/>
<dbReference type="GO" id="GO:0005881">
    <property type="term" value="C:cytoplasmic microtubule"/>
    <property type="evidence" value="ECO:0007669"/>
    <property type="project" value="TreeGrafter"/>
</dbReference>
<reference evidence="4" key="1">
    <citation type="journal article" date="2023" name="Commun. Biol.">
        <title>Genome analysis of Parmales, the sister group of diatoms, reveals the evolutionary specialization of diatoms from phago-mixotrophs to photoautotrophs.</title>
        <authorList>
            <person name="Ban H."/>
            <person name="Sato S."/>
            <person name="Yoshikawa S."/>
            <person name="Yamada K."/>
            <person name="Nakamura Y."/>
            <person name="Ichinomiya M."/>
            <person name="Sato N."/>
            <person name="Blanc-Mathieu R."/>
            <person name="Endo H."/>
            <person name="Kuwata A."/>
            <person name="Ogata H."/>
        </authorList>
    </citation>
    <scope>NUCLEOTIDE SEQUENCE [LARGE SCALE GENOMIC DNA]</scope>
</reference>
<name>A0A9W7GLA8_9STRA</name>
<dbReference type="InterPro" id="IPR011989">
    <property type="entry name" value="ARM-like"/>
</dbReference>
<sequence length="1526" mass="167461">MSAAGDRLASLRSLQTTIQSVDQLRHAVENPVKLFVMLSSLLDEWTGESGDGDISRSSFDRGEEDPIALPVAVLNLLQDSIPLLKDDAEMLFGCVVSSVISCFCDVDLQDEVCRTLLMFTKFYELRLFIVDEIVSHGLEHDNHNVRLMSVKIILRLLKGLRKSRKPSMEEMFGLLLEGTIGRVRDVNDDIVQSSLSVLGWMWKERKDWFESKVDELGGVHEELVNYYSDQIYNETQPLSGPPAPKAPSSEPNIMSSSSNDTLVYSFLPKKIAKLLQKPSGDVEASKVAKALKKATESFTSVRNSTKITRETIIPTLPLFIDVVLSHVTSPSNKVVILVLGLMEEIATYSPQTFSISMDVIMPFFVSILSNSNDEVINSVFRVMHRLCELLGAGAVLSHVSPTITSSAREGSQERSRFLINATTICCAGLLVMGQRGVDFDTGGLMSDVAVLLDYPYEDVRFVALEFYACLQHVMGANINVPSVMRSMQLLSDRNTIVRLERRLSFLPENLPTLSKSTGKVVFQKPSSTPALRSDSSSELQDIMANGNKYDGKGFHAVKGGSNSLSASPISRVGMNMNRHRNVGNESFESDNDSIDSIERLNDDKFNKLMRVQSFGEMPIQMKGVFETLESSPSMENNNAQLKQLDLSTPPEQSGGGHSRGRRGDKNRGKKTSPKIEEILPSNSSYVPSWQSPAGGANSGGKKPPAMKTLPPGFTPPSVRVRDDEYDDSPRDSGSLSPIIKREDPLNVVKKRQASRRAARRALSASNADERRPRKQSEDSSLASSNYDDPIHGPGTPVPVGKYKSDGSRTNIETVDVIARMDRKNDMQQQLQLNGGGKKEIFDEDRPLRGGGSSGYNLDMIDSMDSDGSVEYGGGGLPPSSPTKTVSLATRRRQERLKKEQLRENLRSKQSGLDTTDMDQDDGSKHNSSSHVAKKKESPKKSKRVNLSGKKAVKKPRDHFGDEGNWASAAQTPNSKTNIMFGGEEHVSSSLRAEAHDYLTTDDIRPSPNPQQELNRVLTKIEVEEWPEIFHTLNSVRRLALHHCNLLGGHVHSVLRSVLKAVDNLRSAVAKNAILTIGDMWLGLGRAMDPELNLVAPALLKRLADTNGFLCESADSCIDIVISNASDMRCLNAFLASAGSKLPAVRAKSAAVVLRCIQRADPGKLQGNRDLVKLLKVLAQFCQDRNGETRSFGRQIAVMLMQNNVVEEHTLQEALPRDVYAKVEKGMRSGLFHTPAKGGLHLGKGPDGIEDEEDDIMEISGSNLNAARFPAAKSVKGGRRERERKTSGGSLGGVNHAELRHADIEILQESLKKMRSKDWSERRDAVSEVVEMVLKQPDKIANSSKFVTIIDRLCEKLSDGNTKVNILALEGVGRCLEILGGAVGSVLGVLVPALVGNLTRTPKLSTLAKRIIDSLTQSIDPKLLCQPYCNQIESSNGKSKSFMILKLSDVVPRIFQSSNSNKIAINLVSKNVVPVALRCVGDSKPDIKMSCRTLIITLYSLMGDHLIEAVRKVNSAMLGHIEAVLGL</sequence>
<evidence type="ECO:0000259" key="2">
    <source>
        <dbReference type="SMART" id="SM01349"/>
    </source>
</evidence>
<feature type="domain" description="TOG" evidence="2">
    <location>
        <begin position="1006"/>
        <end position="1234"/>
    </location>
</feature>
<comment type="caution">
    <text evidence="3">The sequence shown here is derived from an EMBL/GenBank/DDBJ whole genome shotgun (WGS) entry which is preliminary data.</text>
</comment>
<dbReference type="SMART" id="SM01349">
    <property type="entry name" value="TOG"/>
    <property type="match status" value="2"/>
</dbReference>
<feature type="region of interest" description="Disordered" evidence="1">
    <location>
        <begin position="645"/>
        <end position="810"/>
    </location>
</feature>
<evidence type="ECO:0000313" key="4">
    <source>
        <dbReference type="Proteomes" id="UP001165065"/>
    </source>
</evidence>
<feature type="compositionally biased region" description="Basic and acidic residues" evidence="1">
    <location>
        <begin position="896"/>
        <end position="906"/>
    </location>
</feature>
<dbReference type="EMBL" id="BRYA01000280">
    <property type="protein sequence ID" value="GMI46098.1"/>
    <property type="molecule type" value="Genomic_DNA"/>
</dbReference>
<feature type="region of interest" description="Disordered" evidence="1">
    <location>
        <begin position="822"/>
        <end position="973"/>
    </location>
</feature>
<feature type="region of interest" description="Disordered" evidence="1">
    <location>
        <begin position="236"/>
        <end position="255"/>
    </location>
</feature>
<feature type="domain" description="TOG" evidence="2">
    <location>
        <begin position="1294"/>
        <end position="1526"/>
    </location>
</feature>
<dbReference type="GO" id="GO:0000226">
    <property type="term" value="P:microtubule cytoskeleton organization"/>
    <property type="evidence" value="ECO:0007669"/>
    <property type="project" value="TreeGrafter"/>
</dbReference>
<dbReference type="InterPro" id="IPR024395">
    <property type="entry name" value="CLASP_N_dom"/>
</dbReference>
<dbReference type="InterPro" id="IPR016024">
    <property type="entry name" value="ARM-type_fold"/>
</dbReference>
<accession>A0A9W7GLA8</accession>
<keyword evidence="4" id="KW-1185">Reference proteome</keyword>
<feature type="compositionally biased region" description="Polar residues" evidence="1">
    <location>
        <begin position="680"/>
        <end position="691"/>
    </location>
</feature>
<feature type="compositionally biased region" description="Basic and acidic residues" evidence="1">
    <location>
        <begin position="836"/>
        <end position="847"/>
    </location>
</feature>
<feature type="compositionally biased region" description="Basic residues" evidence="1">
    <location>
        <begin position="748"/>
        <end position="759"/>
    </location>
</feature>